<organism evidence="2 3">
    <name type="scientific">Bradyrhizobium sediminis</name>
    <dbReference type="NCBI Taxonomy" id="2840469"/>
    <lineage>
        <taxon>Bacteria</taxon>
        <taxon>Pseudomonadati</taxon>
        <taxon>Pseudomonadota</taxon>
        <taxon>Alphaproteobacteria</taxon>
        <taxon>Hyphomicrobiales</taxon>
        <taxon>Nitrobacteraceae</taxon>
        <taxon>Bradyrhizobium</taxon>
    </lineage>
</organism>
<dbReference type="InterPro" id="IPR036249">
    <property type="entry name" value="Thioredoxin-like_sf"/>
</dbReference>
<dbReference type="InterPro" id="IPR001853">
    <property type="entry name" value="DSBA-like_thioredoxin_dom"/>
</dbReference>
<proteinExistence type="predicted"/>
<accession>A0A975NDW1</accession>
<reference evidence="2" key="1">
    <citation type="submission" date="2021-06" db="EMBL/GenBank/DDBJ databases">
        <title>Bradyrhizobium sp. S2-20-1 Genome sequencing.</title>
        <authorList>
            <person name="Jin L."/>
        </authorList>
    </citation>
    <scope>NUCLEOTIDE SEQUENCE</scope>
    <source>
        <strain evidence="2">S2-20-1</strain>
    </source>
</reference>
<dbReference type="GO" id="GO:0016491">
    <property type="term" value="F:oxidoreductase activity"/>
    <property type="evidence" value="ECO:0007669"/>
    <property type="project" value="InterPro"/>
</dbReference>
<dbReference type="SUPFAM" id="SSF52833">
    <property type="entry name" value="Thioredoxin-like"/>
    <property type="match status" value="1"/>
</dbReference>
<protein>
    <submittedName>
        <fullName evidence="2">DsbA family protein</fullName>
    </submittedName>
</protein>
<dbReference type="Gene3D" id="3.40.30.10">
    <property type="entry name" value="Glutaredoxin"/>
    <property type="match status" value="1"/>
</dbReference>
<dbReference type="Proteomes" id="UP000680839">
    <property type="component" value="Chromosome"/>
</dbReference>
<feature type="domain" description="DSBA-like thioredoxin" evidence="1">
    <location>
        <begin position="6"/>
        <end position="212"/>
    </location>
</feature>
<name>A0A975NDW1_9BRAD</name>
<evidence type="ECO:0000259" key="1">
    <source>
        <dbReference type="Pfam" id="PF01323"/>
    </source>
</evidence>
<evidence type="ECO:0000313" key="2">
    <source>
        <dbReference type="EMBL" id="QWG13307.1"/>
    </source>
</evidence>
<gene>
    <name evidence="2" type="ORF">KMZ29_00710</name>
</gene>
<evidence type="ECO:0000313" key="3">
    <source>
        <dbReference type="Proteomes" id="UP000680839"/>
    </source>
</evidence>
<dbReference type="AlphaFoldDB" id="A0A975NDW1"/>
<dbReference type="Pfam" id="PF01323">
    <property type="entry name" value="DSBA"/>
    <property type="match status" value="1"/>
</dbReference>
<dbReference type="RefSeq" id="WP_215622039.1">
    <property type="nucleotide sequence ID" value="NZ_CP076134.1"/>
</dbReference>
<dbReference type="EMBL" id="CP076134">
    <property type="protein sequence ID" value="QWG13307.1"/>
    <property type="molecule type" value="Genomic_DNA"/>
</dbReference>
<sequence>MSVVKVAYFSDALCIWAYIAQARIDAVKEKFGDAVRLDHRFCSVFGNTPVKIPTTWRDKGEYAGFNAHLRNVALQFPHVELHPDIWLTTRPPTSTSAHLFMTAVQQWQHERDGEGGDQSAASTFDELLWAFRCAFFRDCRDIARWDVQCELAEALGVDIGAIEKRIHDGTAYAKLASDYQDADKMRIEGSPSFVLNEGRQKLYGNVGFRIIEANIQELLRAPGADQASWC</sequence>